<proteinExistence type="predicted"/>
<dbReference type="AlphaFoldDB" id="A0A151N6C9"/>
<organism evidence="1 2">
    <name type="scientific">Alligator mississippiensis</name>
    <name type="common">American alligator</name>
    <dbReference type="NCBI Taxonomy" id="8496"/>
    <lineage>
        <taxon>Eukaryota</taxon>
        <taxon>Metazoa</taxon>
        <taxon>Chordata</taxon>
        <taxon>Craniata</taxon>
        <taxon>Vertebrata</taxon>
        <taxon>Euteleostomi</taxon>
        <taxon>Archelosauria</taxon>
        <taxon>Archosauria</taxon>
        <taxon>Crocodylia</taxon>
        <taxon>Alligatoridae</taxon>
        <taxon>Alligatorinae</taxon>
        <taxon>Alligator</taxon>
    </lineage>
</organism>
<dbReference type="EMBL" id="AKHW03003917">
    <property type="protein sequence ID" value="KYO32413.1"/>
    <property type="molecule type" value="Genomic_DNA"/>
</dbReference>
<reference evidence="1 2" key="1">
    <citation type="journal article" date="2012" name="Genome Biol.">
        <title>Sequencing three crocodilian genomes to illuminate the evolution of archosaurs and amniotes.</title>
        <authorList>
            <person name="St John J.A."/>
            <person name="Braun E.L."/>
            <person name="Isberg S.R."/>
            <person name="Miles L.G."/>
            <person name="Chong A.Y."/>
            <person name="Gongora J."/>
            <person name="Dalzell P."/>
            <person name="Moran C."/>
            <person name="Bed'hom B."/>
            <person name="Abzhanov A."/>
            <person name="Burgess S.C."/>
            <person name="Cooksey A.M."/>
            <person name="Castoe T.A."/>
            <person name="Crawford N.G."/>
            <person name="Densmore L.D."/>
            <person name="Drew J.C."/>
            <person name="Edwards S.V."/>
            <person name="Faircloth B.C."/>
            <person name="Fujita M.K."/>
            <person name="Greenwold M.J."/>
            <person name="Hoffmann F.G."/>
            <person name="Howard J.M."/>
            <person name="Iguchi T."/>
            <person name="Janes D.E."/>
            <person name="Khan S.Y."/>
            <person name="Kohno S."/>
            <person name="de Koning A.J."/>
            <person name="Lance S.L."/>
            <person name="McCarthy F.M."/>
            <person name="McCormack J.E."/>
            <person name="Merchant M.E."/>
            <person name="Peterson D.G."/>
            <person name="Pollock D.D."/>
            <person name="Pourmand N."/>
            <person name="Raney B.J."/>
            <person name="Roessler K.A."/>
            <person name="Sanford J.R."/>
            <person name="Sawyer R.H."/>
            <person name="Schmidt C.J."/>
            <person name="Triplett E.W."/>
            <person name="Tuberville T.D."/>
            <person name="Venegas-Anaya M."/>
            <person name="Howard J.T."/>
            <person name="Jarvis E.D."/>
            <person name="Guillette L.J.Jr."/>
            <person name="Glenn T.C."/>
            <person name="Green R.E."/>
            <person name="Ray D.A."/>
        </authorList>
    </citation>
    <scope>NUCLEOTIDE SEQUENCE [LARGE SCALE GENOMIC DNA]</scope>
    <source>
        <strain evidence="1">KSC_2009_1</strain>
    </source>
</reference>
<sequence>MHGRESVVHSKTGKRRNGVSTSFAVLSELGALGIQGSHSCKLGLVKEALPPYPGQPSSSREGRRYIIMAICQPQTGWGFFLLR</sequence>
<dbReference type="Proteomes" id="UP000050525">
    <property type="component" value="Unassembled WGS sequence"/>
</dbReference>
<evidence type="ECO:0000313" key="1">
    <source>
        <dbReference type="EMBL" id="KYO32413.1"/>
    </source>
</evidence>
<gene>
    <name evidence="1" type="ORF">Y1Q_0020369</name>
</gene>
<keyword evidence="2" id="KW-1185">Reference proteome</keyword>
<comment type="caution">
    <text evidence="1">The sequence shown here is derived from an EMBL/GenBank/DDBJ whole genome shotgun (WGS) entry which is preliminary data.</text>
</comment>
<protein>
    <submittedName>
        <fullName evidence="1">Uncharacterized protein</fullName>
    </submittedName>
</protein>
<evidence type="ECO:0000313" key="2">
    <source>
        <dbReference type="Proteomes" id="UP000050525"/>
    </source>
</evidence>
<accession>A0A151N6C9</accession>
<name>A0A151N6C9_ALLMI</name>